<dbReference type="Proteomes" id="UP000000305">
    <property type="component" value="Unassembled WGS sequence"/>
</dbReference>
<dbReference type="InterPro" id="IPR027417">
    <property type="entry name" value="P-loop_NTPase"/>
</dbReference>
<accession>E9I3Y4</accession>
<protein>
    <recommendedName>
        <fullName evidence="1">DEAD/DEAH-box helicase domain-containing protein</fullName>
    </recommendedName>
</protein>
<gene>
    <name evidence="2" type="ORF">DAPPUDRAFT_69956</name>
</gene>
<evidence type="ECO:0000313" key="3">
    <source>
        <dbReference type="Proteomes" id="UP000000305"/>
    </source>
</evidence>
<dbReference type="InterPro" id="IPR011545">
    <property type="entry name" value="DEAD/DEAH_box_helicase_dom"/>
</dbReference>
<dbReference type="GO" id="GO:0005524">
    <property type="term" value="F:ATP binding"/>
    <property type="evidence" value="ECO:0007669"/>
    <property type="project" value="InterPro"/>
</dbReference>
<keyword evidence="3" id="KW-1185">Reference proteome</keyword>
<evidence type="ECO:0000313" key="2">
    <source>
        <dbReference type="EMBL" id="EFX61296.1"/>
    </source>
</evidence>
<sequence>DFADYITDQNVLGRLKQHGILKMFPVQEETFRLIEAGKDVLASDRTGSGKTLGYTLPVL</sequence>
<dbReference type="GO" id="GO:0003676">
    <property type="term" value="F:nucleic acid binding"/>
    <property type="evidence" value="ECO:0007669"/>
    <property type="project" value="InterPro"/>
</dbReference>
<dbReference type="InParanoid" id="E9I3Y4"/>
<organism evidence="2 3">
    <name type="scientific">Daphnia pulex</name>
    <name type="common">Water flea</name>
    <dbReference type="NCBI Taxonomy" id="6669"/>
    <lineage>
        <taxon>Eukaryota</taxon>
        <taxon>Metazoa</taxon>
        <taxon>Ecdysozoa</taxon>
        <taxon>Arthropoda</taxon>
        <taxon>Crustacea</taxon>
        <taxon>Branchiopoda</taxon>
        <taxon>Diplostraca</taxon>
        <taxon>Cladocera</taxon>
        <taxon>Anomopoda</taxon>
        <taxon>Daphniidae</taxon>
        <taxon>Daphnia</taxon>
    </lineage>
</organism>
<dbReference type="Gene3D" id="3.40.50.300">
    <property type="entry name" value="P-loop containing nucleotide triphosphate hydrolases"/>
    <property type="match status" value="1"/>
</dbReference>
<dbReference type="STRING" id="6669.E9I3Y4"/>
<proteinExistence type="predicted"/>
<dbReference type="Pfam" id="PF00270">
    <property type="entry name" value="DEAD"/>
    <property type="match status" value="1"/>
</dbReference>
<feature type="non-terminal residue" evidence="2">
    <location>
        <position position="1"/>
    </location>
</feature>
<reference evidence="2 3" key="1">
    <citation type="journal article" date="2011" name="Science">
        <title>The ecoresponsive genome of Daphnia pulex.</title>
        <authorList>
            <person name="Colbourne J.K."/>
            <person name="Pfrender M.E."/>
            <person name="Gilbert D."/>
            <person name="Thomas W.K."/>
            <person name="Tucker A."/>
            <person name="Oakley T.H."/>
            <person name="Tokishita S."/>
            <person name="Aerts A."/>
            <person name="Arnold G.J."/>
            <person name="Basu M.K."/>
            <person name="Bauer D.J."/>
            <person name="Caceres C.E."/>
            <person name="Carmel L."/>
            <person name="Casola C."/>
            <person name="Choi J.H."/>
            <person name="Detter J.C."/>
            <person name="Dong Q."/>
            <person name="Dusheyko S."/>
            <person name="Eads B.D."/>
            <person name="Frohlich T."/>
            <person name="Geiler-Samerotte K.A."/>
            <person name="Gerlach D."/>
            <person name="Hatcher P."/>
            <person name="Jogdeo S."/>
            <person name="Krijgsveld J."/>
            <person name="Kriventseva E.V."/>
            <person name="Kultz D."/>
            <person name="Laforsch C."/>
            <person name="Lindquist E."/>
            <person name="Lopez J."/>
            <person name="Manak J.R."/>
            <person name="Muller J."/>
            <person name="Pangilinan J."/>
            <person name="Patwardhan R.P."/>
            <person name="Pitluck S."/>
            <person name="Pritham E.J."/>
            <person name="Rechtsteiner A."/>
            <person name="Rho M."/>
            <person name="Rogozin I.B."/>
            <person name="Sakarya O."/>
            <person name="Salamov A."/>
            <person name="Schaack S."/>
            <person name="Shapiro H."/>
            <person name="Shiga Y."/>
            <person name="Skalitzky C."/>
            <person name="Smith Z."/>
            <person name="Souvorov A."/>
            <person name="Sung W."/>
            <person name="Tang Z."/>
            <person name="Tsuchiya D."/>
            <person name="Tu H."/>
            <person name="Vos H."/>
            <person name="Wang M."/>
            <person name="Wolf Y.I."/>
            <person name="Yamagata H."/>
            <person name="Yamada T."/>
            <person name="Ye Y."/>
            <person name="Shaw J.R."/>
            <person name="Andrews J."/>
            <person name="Crease T.J."/>
            <person name="Tang H."/>
            <person name="Lucas S.M."/>
            <person name="Robertson H.M."/>
            <person name="Bork P."/>
            <person name="Koonin E.V."/>
            <person name="Zdobnov E.M."/>
            <person name="Grigoriev I.V."/>
            <person name="Lynch M."/>
            <person name="Boore J.L."/>
        </authorList>
    </citation>
    <scope>NUCLEOTIDE SEQUENCE [LARGE SCALE GENOMIC DNA]</scope>
</reference>
<dbReference type="SUPFAM" id="SSF52540">
    <property type="entry name" value="P-loop containing nucleoside triphosphate hydrolases"/>
    <property type="match status" value="1"/>
</dbReference>
<evidence type="ECO:0000259" key="1">
    <source>
        <dbReference type="Pfam" id="PF00270"/>
    </source>
</evidence>
<dbReference type="AlphaFoldDB" id="E9I3Y4"/>
<name>E9I3Y4_DAPPU</name>
<dbReference type="EMBL" id="GL734809">
    <property type="protein sequence ID" value="EFX61296.1"/>
    <property type="molecule type" value="Genomic_DNA"/>
</dbReference>
<dbReference type="KEGG" id="dpx:DAPPUDRAFT_69956"/>
<feature type="domain" description="DEAD/DEAH-box helicase" evidence="1">
    <location>
        <begin position="25"/>
        <end position="59"/>
    </location>
</feature>
<dbReference type="HOGENOM" id="CLU_2967707_0_0_1"/>
<dbReference type="OrthoDB" id="1191041at2759"/>